<dbReference type="GO" id="GO:0009097">
    <property type="term" value="P:isoleucine biosynthetic process"/>
    <property type="evidence" value="ECO:0007669"/>
    <property type="project" value="TreeGrafter"/>
</dbReference>
<evidence type="ECO:0000313" key="6">
    <source>
        <dbReference type="Proteomes" id="UP000253141"/>
    </source>
</evidence>
<dbReference type="InterPro" id="IPR000634">
    <property type="entry name" value="Ser/Thr_deHydtase_PyrdxlP-BS"/>
</dbReference>
<dbReference type="PROSITE" id="PS00165">
    <property type="entry name" value="DEHYDRATASE_SER_THR"/>
    <property type="match status" value="1"/>
</dbReference>
<name>A0A369ICA5_9BACT</name>
<dbReference type="Pfam" id="PF00291">
    <property type="entry name" value="PALP"/>
    <property type="match status" value="1"/>
</dbReference>
<keyword evidence="3 5" id="KW-0456">Lyase</keyword>
<dbReference type="PANTHER" id="PTHR48078">
    <property type="entry name" value="THREONINE DEHYDRATASE, MITOCHONDRIAL-RELATED"/>
    <property type="match status" value="1"/>
</dbReference>
<dbReference type="GO" id="GO:0003941">
    <property type="term" value="F:L-serine ammonia-lyase activity"/>
    <property type="evidence" value="ECO:0007669"/>
    <property type="project" value="TreeGrafter"/>
</dbReference>
<accession>A0A369ICA5</accession>
<dbReference type="InterPro" id="IPR050147">
    <property type="entry name" value="Ser/Thr_Dehydratase"/>
</dbReference>
<dbReference type="GO" id="GO:0030170">
    <property type="term" value="F:pyridoxal phosphate binding"/>
    <property type="evidence" value="ECO:0007669"/>
    <property type="project" value="InterPro"/>
</dbReference>
<comment type="caution">
    <text evidence="5">The sequence shown here is derived from an EMBL/GenBank/DDBJ whole genome shotgun (WGS) entry which is preliminary data.</text>
</comment>
<comment type="cofactor">
    <cofactor evidence="1">
        <name>pyridoxal 5'-phosphate</name>
        <dbReference type="ChEBI" id="CHEBI:597326"/>
    </cofactor>
</comment>
<evidence type="ECO:0000256" key="2">
    <source>
        <dbReference type="ARBA" id="ARBA00022898"/>
    </source>
</evidence>
<dbReference type="EC" id="4.2.3.1" evidence="5"/>
<dbReference type="PANTHER" id="PTHR48078:SF6">
    <property type="entry name" value="L-THREONINE DEHYDRATASE CATABOLIC TDCB"/>
    <property type="match status" value="1"/>
</dbReference>
<dbReference type="InterPro" id="IPR001926">
    <property type="entry name" value="TrpB-like_PALP"/>
</dbReference>
<protein>
    <submittedName>
        <fullName evidence="5">Threonine synthase</fullName>
        <ecNumber evidence="5">4.2.3.1</ecNumber>
    </submittedName>
</protein>
<feature type="domain" description="Tryptophan synthase beta chain-like PALP" evidence="4">
    <location>
        <begin position="74"/>
        <end position="375"/>
    </location>
</feature>
<dbReference type="GO" id="GO:0004795">
    <property type="term" value="F:threonine synthase activity"/>
    <property type="evidence" value="ECO:0007669"/>
    <property type="project" value="UniProtKB-EC"/>
</dbReference>
<dbReference type="Proteomes" id="UP000253141">
    <property type="component" value="Unassembled WGS sequence"/>
</dbReference>
<dbReference type="RefSeq" id="WP_114460569.1">
    <property type="nucleotide sequence ID" value="NZ_QPIW01000004.1"/>
</dbReference>
<organism evidence="5 6">
    <name type="scientific">Runella aurantiaca</name>
    <dbReference type="NCBI Taxonomy" id="2282308"/>
    <lineage>
        <taxon>Bacteria</taxon>
        <taxon>Pseudomonadati</taxon>
        <taxon>Bacteroidota</taxon>
        <taxon>Cytophagia</taxon>
        <taxon>Cytophagales</taxon>
        <taxon>Spirosomataceae</taxon>
        <taxon>Runella</taxon>
    </lineage>
</organism>
<reference evidence="5 6" key="1">
    <citation type="submission" date="2018-07" db="EMBL/GenBank/DDBJ databases">
        <title>Genome analysis of Runella aurantiaca.</title>
        <authorList>
            <person name="Yang X."/>
        </authorList>
    </citation>
    <scope>NUCLEOTIDE SEQUENCE [LARGE SCALE GENOMIC DNA]</scope>
    <source>
        <strain evidence="5 6">YX9</strain>
    </source>
</reference>
<keyword evidence="6" id="KW-1185">Reference proteome</keyword>
<dbReference type="AlphaFoldDB" id="A0A369ICA5"/>
<dbReference type="GO" id="GO:0004794">
    <property type="term" value="F:threonine deaminase activity"/>
    <property type="evidence" value="ECO:0007669"/>
    <property type="project" value="TreeGrafter"/>
</dbReference>
<evidence type="ECO:0000256" key="3">
    <source>
        <dbReference type="ARBA" id="ARBA00023239"/>
    </source>
</evidence>
<evidence type="ECO:0000256" key="1">
    <source>
        <dbReference type="ARBA" id="ARBA00001933"/>
    </source>
</evidence>
<dbReference type="InterPro" id="IPR036052">
    <property type="entry name" value="TrpB-like_PALP_sf"/>
</dbReference>
<keyword evidence="2" id="KW-0663">Pyridoxal phosphate</keyword>
<gene>
    <name evidence="5" type="ORF">DVG78_08015</name>
</gene>
<evidence type="ECO:0000259" key="4">
    <source>
        <dbReference type="Pfam" id="PF00291"/>
    </source>
</evidence>
<sequence>MATETTFSHALNVKCSACEKEYEFTELLTFSPCCTRPLLVGYNFNGLSKKELLPKTSLWRYEALLPVLNPENIVSLGEGMTSIISLQRLSHEYGFEQLYLKDESSNPTGSFKARGMSVAISKAKELGIKHCIVPTAGNAGGAMSAYCAKAGIEATVVMPTFTPHIFKEECRSFGANLIEINGLIDACGQKVREMKEKDPNLFDVSTMKEPYRLEGKKTMGFEIAEQFGWELPDVIIYPTGGGTGLIGIWKAFDEMLTLGWISGKLPRMIAIQTANCAPIWSEVNHEEFSPKPSLANGLAVPYPFAKGLIINVLNQSKGGVYTVTEEELMAGMRELMMKEGVFAAPEGGAIWAGLKKMVHLGVLSHNEKILLLNTGFAYKYMENFE</sequence>
<dbReference type="OrthoDB" id="9778118at2"/>
<dbReference type="GO" id="GO:0006567">
    <property type="term" value="P:L-threonine catabolic process"/>
    <property type="evidence" value="ECO:0007669"/>
    <property type="project" value="TreeGrafter"/>
</dbReference>
<dbReference type="NCBIfam" id="NF006050">
    <property type="entry name" value="PRK08197.1"/>
    <property type="match status" value="1"/>
</dbReference>
<proteinExistence type="predicted"/>
<dbReference type="CDD" id="cd01563">
    <property type="entry name" value="Thr-synth_1"/>
    <property type="match status" value="1"/>
</dbReference>
<dbReference type="Gene3D" id="3.40.50.1100">
    <property type="match status" value="2"/>
</dbReference>
<dbReference type="GO" id="GO:0006565">
    <property type="term" value="P:L-serine catabolic process"/>
    <property type="evidence" value="ECO:0007669"/>
    <property type="project" value="TreeGrafter"/>
</dbReference>
<dbReference type="EMBL" id="QPIW01000004">
    <property type="protein sequence ID" value="RDB06672.1"/>
    <property type="molecule type" value="Genomic_DNA"/>
</dbReference>
<dbReference type="SUPFAM" id="SSF53686">
    <property type="entry name" value="Tryptophan synthase beta subunit-like PLP-dependent enzymes"/>
    <property type="match status" value="1"/>
</dbReference>
<evidence type="ECO:0000313" key="5">
    <source>
        <dbReference type="EMBL" id="RDB06672.1"/>
    </source>
</evidence>